<organism evidence="1 2">
    <name type="scientific">Circinella minor</name>
    <dbReference type="NCBI Taxonomy" id="1195481"/>
    <lineage>
        <taxon>Eukaryota</taxon>
        <taxon>Fungi</taxon>
        <taxon>Fungi incertae sedis</taxon>
        <taxon>Mucoromycota</taxon>
        <taxon>Mucoromycotina</taxon>
        <taxon>Mucoromycetes</taxon>
        <taxon>Mucorales</taxon>
        <taxon>Lichtheimiaceae</taxon>
        <taxon>Circinella</taxon>
    </lineage>
</organism>
<evidence type="ECO:0008006" key="3">
    <source>
        <dbReference type="Google" id="ProtNLM"/>
    </source>
</evidence>
<evidence type="ECO:0000313" key="2">
    <source>
        <dbReference type="Proteomes" id="UP000646827"/>
    </source>
</evidence>
<comment type="caution">
    <text evidence="1">The sequence shown here is derived from an EMBL/GenBank/DDBJ whole genome shotgun (WGS) entry which is preliminary data.</text>
</comment>
<protein>
    <recommendedName>
        <fullName evidence="3">RRM domain-containing protein</fullName>
    </recommendedName>
</protein>
<evidence type="ECO:0000313" key="1">
    <source>
        <dbReference type="EMBL" id="KAG2217579.1"/>
    </source>
</evidence>
<dbReference type="InterPro" id="IPR012677">
    <property type="entry name" value="Nucleotide-bd_a/b_plait_sf"/>
</dbReference>
<proteinExistence type="predicted"/>
<gene>
    <name evidence="1" type="ORF">INT45_012435</name>
</gene>
<dbReference type="OrthoDB" id="2441396at2759"/>
<dbReference type="SUPFAM" id="SSF54928">
    <property type="entry name" value="RNA-binding domain, RBD"/>
    <property type="match status" value="1"/>
</dbReference>
<accession>A0A8H7RV28</accession>
<dbReference type="Proteomes" id="UP000646827">
    <property type="component" value="Unassembled WGS sequence"/>
</dbReference>
<name>A0A8H7RV28_9FUNG</name>
<dbReference type="EMBL" id="JAEPRB010000287">
    <property type="protein sequence ID" value="KAG2217579.1"/>
    <property type="molecule type" value="Genomic_DNA"/>
</dbReference>
<dbReference type="Gene3D" id="3.30.70.330">
    <property type="match status" value="1"/>
</dbReference>
<sequence length="113" mass="12916">MSTTAATATATVARTISPTRMFFRTSRTIPSMAHARSVFKQLGEYGEMIEYKFLRCPETQQYLKYGFVIYKDQQGAQNAATQQFIKVTSNLFDKPCDIKIEKSNYNSNNYNSN</sequence>
<reference evidence="1 2" key="1">
    <citation type="submission" date="2020-12" db="EMBL/GenBank/DDBJ databases">
        <title>Metabolic potential, ecology and presence of endohyphal bacteria is reflected in genomic diversity of Mucoromycotina.</title>
        <authorList>
            <person name="Muszewska A."/>
            <person name="Okrasinska A."/>
            <person name="Steczkiewicz K."/>
            <person name="Drgas O."/>
            <person name="Orlowska M."/>
            <person name="Perlinska-Lenart U."/>
            <person name="Aleksandrzak-Piekarczyk T."/>
            <person name="Szatraj K."/>
            <person name="Zielenkiewicz U."/>
            <person name="Pilsyk S."/>
            <person name="Malc E."/>
            <person name="Mieczkowski P."/>
            <person name="Kruszewska J.S."/>
            <person name="Biernat P."/>
            <person name="Pawlowska J."/>
        </authorList>
    </citation>
    <scope>NUCLEOTIDE SEQUENCE [LARGE SCALE GENOMIC DNA]</scope>
    <source>
        <strain evidence="1 2">CBS 142.35</strain>
    </source>
</reference>
<dbReference type="GO" id="GO:0003676">
    <property type="term" value="F:nucleic acid binding"/>
    <property type="evidence" value="ECO:0007669"/>
    <property type="project" value="InterPro"/>
</dbReference>
<dbReference type="InterPro" id="IPR035979">
    <property type="entry name" value="RBD_domain_sf"/>
</dbReference>
<keyword evidence="2" id="KW-1185">Reference proteome</keyword>
<dbReference type="AlphaFoldDB" id="A0A8H7RV28"/>